<dbReference type="SUPFAM" id="SSF56112">
    <property type="entry name" value="Protein kinase-like (PK-like)"/>
    <property type="match status" value="1"/>
</dbReference>
<organism evidence="2 3">
    <name type="scientific">Candidatus Falkowbacteria bacterium RIFOXYA2_FULL_47_19</name>
    <dbReference type="NCBI Taxonomy" id="1797994"/>
    <lineage>
        <taxon>Bacteria</taxon>
        <taxon>Candidatus Falkowiibacteriota</taxon>
    </lineage>
</organism>
<reference evidence="2 3" key="1">
    <citation type="journal article" date="2016" name="Nat. Commun.">
        <title>Thousands of microbial genomes shed light on interconnected biogeochemical processes in an aquifer system.</title>
        <authorList>
            <person name="Anantharaman K."/>
            <person name="Brown C.T."/>
            <person name="Hug L.A."/>
            <person name="Sharon I."/>
            <person name="Castelle C.J."/>
            <person name="Probst A.J."/>
            <person name="Thomas B.C."/>
            <person name="Singh A."/>
            <person name="Wilkins M.J."/>
            <person name="Karaoz U."/>
            <person name="Brodie E.L."/>
            <person name="Williams K.H."/>
            <person name="Hubbard S.S."/>
            <person name="Banfield J.F."/>
        </authorList>
    </citation>
    <scope>NUCLEOTIDE SEQUENCE [LARGE SCALE GENOMIC DNA]</scope>
</reference>
<name>A0A1F5SH04_9BACT</name>
<proteinExistence type="predicted"/>
<gene>
    <name evidence="2" type="ORF">A2227_05580</name>
</gene>
<dbReference type="InterPro" id="IPR011009">
    <property type="entry name" value="Kinase-like_dom_sf"/>
</dbReference>
<dbReference type="GO" id="GO:0004672">
    <property type="term" value="F:protein kinase activity"/>
    <property type="evidence" value="ECO:0007669"/>
    <property type="project" value="InterPro"/>
</dbReference>
<feature type="domain" description="Protein kinase" evidence="1">
    <location>
        <begin position="80"/>
        <end position="414"/>
    </location>
</feature>
<dbReference type="PROSITE" id="PS50011">
    <property type="entry name" value="PROTEIN_KINASE_DOM"/>
    <property type="match status" value="1"/>
</dbReference>
<dbReference type="EMBL" id="MFGB01000018">
    <property type="protein sequence ID" value="OGF25944.1"/>
    <property type="molecule type" value="Genomic_DNA"/>
</dbReference>
<dbReference type="Pfam" id="PF00069">
    <property type="entry name" value="Pkinase"/>
    <property type="match status" value="1"/>
</dbReference>
<dbReference type="Proteomes" id="UP000178367">
    <property type="component" value="Unassembled WGS sequence"/>
</dbReference>
<dbReference type="PANTHER" id="PTHR24345">
    <property type="entry name" value="SERINE/THREONINE-PROTEIN KINASE PLK"/>
    <property type="match status" value="1"/>
</dbReference>
<evidence type="ECO:0000259" key="1">
    <source>
        <dbReference type="PROSITE" id="PS50011"/>
    </source>
</evidence>
<dbReference type="STRING" id="1797994.A2227_05580"/>
<comment type="caution">
    <text evidence="2">The sequence shown here is derived from an EMBL/GenBank/DDBJ whole genome shotgun (WGS) entry which is preliminary data.</text>
</comment>
<dbReference type="Gene3D" id="1.10.510.10">
    <property type="entry name" value="Transferase(Phosphotransferase) domain 1"/>
    <property type="match status" value="1"/>
</dbReference>
<dbReference type="AlphaFoldDB" id="A0A1F5SH04"/>
<accession>A0A1F5SH04</accession>
<dbReference type="InterPro" id="IPR000719">
    <property type="entry name" value="Prot_kinase_dom"/>
</dbReference>
<dbReference type="SUPFAM" id="SSF52374">
    <property type="entry name" value="Nucleotidylyl transferase"/>
    <property type="match status" value="1"/>
</dbReference>
<dbReference type="InterPro" id="IPR008271">
    <property type="entry name" value="Ser/Thr_kinase_AS"/>
</dbReference>
<evidence type="ECO:0000313" key="3">
    <source>
        <dbReference type="Proteomes" id="UP000178367"/>
    </source>
</evidence>
<dbReference type="GO" id="GO:0005524">
    <property type="term" value="F:ATP binding"/>
    <property type="evidence" value="ECO:0007669"/>
    <property type="project" value="InterPro"/>
</dbReference>
<evidence type="ECO:0000313" key="2">
    <source>
        <dbReference type="EMBL" id="OGF25944.1"/>
    </source>
</evidence>
<protein>
    <recommendedName>
        <fullName evidence="1">Protein kinase domain-containing protein</fullName>
    </recommendedName>
</protein>
<sequence length="688" mass="78202">MERKIALKLLTGCDKNRKASLDLIRQNLERLPWKAAEKKTAMDLTAKAHLACFDGDGRALVPSIRYLEILEDWTGLKAAAAIAKIYGHGPGLKVIREIEECRQLSLLCEPDSSVEPTEYRYEETGEDVDRLFREYCRDHGKIILKHLQTGSKKADFKSFVYLVRDSDGIIKVYKELVDYKLGPAGKYIENEDEIIGVLPRLDWLPRYYGIEKIAPDLDFIRQSFVYGSVLDEFRIPGHQLDKETVISLIADLAQKLKILSDADILYTDLKGGNVIVGDNGANIIDFGLAKTLVPGEQEVFSVIPEPRYSPPETTVGRMFSLKSIVFQLGVLAYELLTGKHPFSFDCLPDDPENKENEYLKYAWANAILPPKDDLSERTGDARLGIIGRMLRKDPAKRPDFDEIIVQLKGVKTALVKPRSGYSRKREKNTVLFPARMGIPHRGHIEYIARVLHLGYFVKISLQRSYTITKRDPLPKWLVMKMVAQSLFDRGFGPNDFEFILTPFYRTDQEHRLHFAMLPGADNIVAIASGNQGVHELFPRHLILDQKALFGEEEKEYDIRSWGEIIREAVRANDYEIFRAYAAAGVEKILSFSEIRSMYGRPEIEFVPGAVNLILEDENGAVAVSGGVFRYLTPEQSLVTHLKRAGYDCCLVDPYVRRTILAVNGRDRSIKYLKTVFDGTNETIYFRYA</sequence>
<dbReference type="PROSITE" id="PS00108">
    <property type="entry name" value="PROTEIN_KINASE_ST"/>
    <property type="match status" value="1"/>
</dbReference>
<dbReference type="SMART" id="SM00220">
    <property type="entry name" value="S_TKc"/>
    <property type="match status" value="1"/>
</dbReference>